<reference evidence="1" key="1">
    <citation type="submission" date="2023-05" db="EMBL/GenBank/DDBJ databases">
        <title>Nepenthes gracilis genome sequencing.</title>
        <authorList>
            <person name="Fukushima K."/>
        </authorList>
    </citation>
    <scope>NUCLEOTIDE SEQUENCE</scope>
    <source>
        <strain evidence="1">SING2019-196</strain>
    </source>
</reference>
<evidence type="ECO:0000313" key="1">
    <source>
        <dbReference type="EMBL" id="GMH23235.1"/>
    </source>
</evidence>
<protein>
    <submittedName>
        <fullName evidence="1">Uncharacterized protein</fullName>
    </submittedName>
</protein>
<evidence type="ECO:0000313" key="2">
    <source>
        <dbReference type="Proteomes" id="UP001279734"/>
    </source>
</evidence>
<gene>
    <name evidence="1" type="ORF">Nepgr_025078</name>
</gene>
<name>A0AAD3Y0Q4_NEPGR</name>
<organism evidence="1 2">
    <name type="scientific">Nepenthes gracilis</name>
    <name type="common">Slender pitcher plant</name>
    <dbReference type="NCBI Taxonomy" id="150966"/>
    <lineage>
        <taxon>Eukaryota</taxon>
        <taxon>Viridiplantae</taxon>
        <taxon>Streptophyta</taxon>
        <taxon>Embryophyta</taxon>
        <taxon>Tracheophyta</taxon>
        <taxon>Spermatophyta</taxon>
        <taxon>Magnoliopsida</taxon>
        <taxon>eudicotyledons</taxon>
        <taxon>Gunneridae</taxon>
        <taxon>Pentapetalae</taxon>
        <taxon>Caryophyllales</taxon>
        <taxon>Nepenthaceae</taxon>
        <taxon>Nepenthes</taxon>
    </lineage>
</organism>
<accession>A0AAD3Y0Q4</accession>
<dbReference type="Proteomes" id="UP001279734">
    <property type="component" value="Unassembled WGS sequence"/>
</dbReference>
<comment type="caution">
    <text evidence="1">The sequence shown here is derived from an EMBL/GenBank/DDBJ whole genome shotgun (WGS) entry which is preliminary data.</text>
</comment>
<dbReference type="AlphaFoldDB" id="A0AAD3Y0Q4"/>
<keyword evidence="2" id="KW-1185">Reference proteome</keyword>
<dbReference type="EMBL" id="BSYO01000026">
    <property type="protein sequence ID" value="GMH23235.1"/>
    <property type="molecule type" value="Genomic_DNA"/>
</dbReference>
<sequence>MQCQAINPDTGRLVCRIATSCGSLAPSSGAPSESEVERVLGIPKAGGLTRPICLKGAPCFPGQYRERHRSGKNRGGVLFRDSCVGSGGFLIPSKS</sequence>
<proteinExistence type="predicted"/>